<gene>
    <name evidence="6" type="primary">ARID1B</name>
</gene>
<feature type="compositionally biased region" description="Basic and acidic residues" evidence="4">
    <location>
        <begin position="886"/>
        <end position="917"/>
    </location>
</feature>
<dbReference type="Pfam" id="PF01388">
    <property type="entry name" value="ARID"/>
    <property type="match status" value="1"/>
</dbReference>
<dbReference type="PROSITE" id="PS51011">
    <property type="entry name" value="ARID"/>
    <property type="match status" value="1"/>
</dbReference>
<dbReference type="GO" id="GO:0045893">
    <property type="term" value="P:positive regulation of DNA-templated transcription"/>
    <property type="evidence" value="ECO:0007669"/>
    <property type="project" value="TreeGrafter"/>
</dbReference>
<dbReference type="GeneTree" id="ENSGT00940000155634"/>
<dbReference type="GO" id="GO:0006357">
    <property type="term" value="P:regulation of transcription by RNA polymerase II"/>
    <property type="evidence" value="ECO:0007669"/>
    <property type="project" value="TreeGrafter"/>
</dbReference>
<feature type="compositionally biased region" description="Polar residues" evidence="4">
    <location>
        <begin position="134"/>
        <end position="145"/>
    </location>
</feature>
<evidence type="ECO:0000256" key="1">
    <source>
        <dbReference type="ARBA" id="ARBA00004123"/>
    </source>
</evidence>
<dbReference type="GO" id="GO:0035060">
    <property type="term" value="C:brahma complex"/>
    <property type="evidence" value="ECO:0007669"/>
    <property type="project" value="InterPro"/>
</dbReference>
<reference evidence="6" key="2">
    <citation type="submission" date="2025-09" db="UniProtKB">
        <authorList>
            <consortium name="Ensembl"/>
        </authorList>
    </citation>
    <scope>IDENTIFICATION</scope>
</reference>
<feature type="compositionally biased region" description="Low complexity" evidence="4">
    <location>
        <begin position="366"/>
        <end position="387"/>
    </location>
</feature>
<feature type="region of interest" description="Disordered" evidence="4">
    <location>
        <begin position="983"/>
        <end position="1017"/>
    </location>
</feature>
<feature type="compositionally biased region" description="Low complexity" evidence="4">
    <location>
        <begin position="602"/>
        <end position="618"/>
    </location>
</feature>
<feature type="region of interest" description="Disordered" evidence="4">
    <location>
        <begin position="337"/>
        <end position="449"/>
    </location>
</feature>
<feature type="region of interest" description="Disordered" evidence="4">
    <location>
        <begin position="877"/>
        <end position="934"/>
    </location>
</feature>
<feature type="region of interest" description="Disordered" evidence="4">
    <location>
        <begin position="576"/>
        <end position="628"/>
    </location>
</feature>
<feature type="region of interest" description="Disordered" evidence="4">
    <location>
        <begin position="1"/>
        <end position="232"/>
    </location>
</feature>
<feature type="region of interest" description="Disordered" evidence="4">
    <location>
        <begin position="512"/>
        <end position="552"/>
    </location>
</feature>
<dbReference type="InterPro" id="IPR036431">
    <property type="entry name" value="ARID_dom_sf"/>
</dbReference>
<dbReference type="Pfam" id="PF12031">
    <property type="entry name" value="BAF250_C"/>
    <property type="match status" value="1"/>
</dbReference>
<name>A0A673WF34_SALTR</name>
<dbReference type="GO" id="GO:0006338">
    <property type="term" value="P:chromatin remodeling"/>
    <property type="evidence" value="ECO:0007669"/>
    <property type="project" value="InterPro"/>
</dbReference>
<evidence type="ECO:0000256" key="2">
    <source>
        <dbReference type="ARBA" id="ARBA00022553"/>
    </source>
</evidence>
<dbReference type="Proteomes" id="UP000472277">
    <property type="component" value="Chromosome 25"/>
</dbReference>
<dbReference type="SMART" id="SM00501">
    <property type="entry name" value="BRIGHT"/>
    <property type="match status" value="1"/>
</dbReference>
<dbReference type="GO" id="GO:0016514">
    <property type="term" value="C:SWI/SNF complex"/>
    <property type="evidence" value="ECO:0007669"/>
    <property type="project" value="InterPro"/>
</dbReference>
<evidence type="ECO:0000256" key="3">
    <source>
        <dbReference type="ARBA" id="ARBA00023242"/>
    </source>
</evidence>
<feature type="compositionally biased region" description="Basic and acidic residues" evidence="4">
    <location>
        <begin position="1008"/>
        <end position="1017"/>
    </location>
</feature>
<dbReference type="Ensembl" id="ENSSTUT00000007796.1">
    <property type="protein sequence ID" value="ENSSTUP00000007337.1"/>
    <property type="gene ID" value="ENSSTUG00000003438.1"/>
</dbReference>
<evidence type="ECO:0000313" key="7">
    <source>
        <dbReference type="Proteomes" id="UP000472277"/>
    </source>
</evidence>
<feature type="compositionally biased region" description="Polar residues" evidence="4">
    <location>
        <begin position="111"/>
        <end position="120"/>
    </location>
</feature>
<feature type="domain" description="ARID" evidence="5">
    <location>
        <begin position="244"/>
        <end position="335"/>
    </location>
</feature>
<dbReference type="SUPFAM" id="SSF46774">
    <property type="entry name" value="ARID-like"/>
    <property type="match status" value="1"/>
</dbReference>
<dbReference type="InterPro" id="IPR001606">
    <property type="entry name" value="ARID_dom"/>
</dbReference>
<organism evidence="6 7">
    <name type="scientific">Salmo trutta</name>
    <name type="common">Brown trout</name>
    <dbReference type="NCBI Taxonomy" id="8032"/>
    <lineage>
        <taxon>Eukaryota</taxon>
        <taxon>Metazoa</taxon>
        <taxon>Chordata</taxon>
        <taxon>Craniata</taxon>
        <taxon>Vertebrata</taxon>
        <taxon>Euteleostomi</taxon>
        <taxon>Actinopterygii</taxon>
        <taxon>Neopterygii</taxon>
        <taxon>Teleostei</taxon>
        <taxon>Protacanthopterygii</taxon>
        <taxon>Salmoniformes</taxon>
        <taxon>Salmonidae</taxon>
        <taxon>Salmoninae</taxon>
        <taxon>Salmo</taxon>
    </lineage>
</organism>
<keyword evidence="7" id="KW-1185">Reference proteome</keyword>
<protein>
    <submittedName>
        <fullName evidence="6">AT-rich interaction domain 1B</fullName>
    </submittedName>
</protein>
<reference evidence="6" key="1">
    <citation type="submission" date="2025-08" db="UniProtKB">
        <authorList>
            <consortium name="Ensembl"/>
        </authorList>
    </citation>
    <scope>IDENTIFICATION</scope>
</reference>
<sequence>MAIQCSISPLSSGNYPRPPNYGGTPSANYSGPGPGMTNSLGMNASSPMHGQGPGQPMPMGRSLGAGSRPYPNMAPSSPSMPQPAGPGMGPPSLGNVNRKAQEAAASVMQVAVNSVQSRQGSYPGPGINQMVPPINQSQGNNSGMGTPQGPPYNMPPSGKTWTGQQGTQQQPKYGSQCVSQPTTPGAMPVPSPLSPSPASLSSYHGDDSDSISSPVWPKTPSSPKPNSSTMTNERITRLYDMGGEPERRGWVDRYLSFMEERGTPVPHLPAVGKKPLDLYRLYMVVREIGGLAMVNKNKKWRELSTSLSVGTSSSSASSLKKQYIQYLFAYECKVERGEDQPADSNTGTGGDNRKQAKVQPPSPANSGSLQGPQTPQSSGSSSMAEMSGDLKPPTPASTPQGQGQVTPIPANRNSVVSVQDPFSEVSDPVFQKRNSLPPGGPGGPYQQGVNMPPDMMMRVQYEKDPFAGMRKVAGGDSYMPGQMPSGGMQEMYGRPPSGMGQRSQYPYGPGYDRRHEGDMYGPPGKRHEGEMYGPPGKRHEGDMYGPPGKRHEGEMYAMQYGSQQPDMYNQYNTGYSGPERRPMQGQFPYPSPYSRERMQASGQGQHPMGPQMMAGGPPSNNGVEGPQGPNMWPSRTDMGYPYSNRQGAPSQVPPYGLMGRGEDMEGRPIQDGQWLGHGGHRQSSYMSGGMTPMSSRQPPSAYQTSPSMANHLPRAPSPGSFQRSMEARMSPNKAAYMGSMKMPGKPGMPMPGQGSGHPGQVPPNLRRDLNYPLGSVEATIPFICCHRQTSTVIILISVTEAWRVMMSLKSGLLGESTWALDTVNILLYDDSTVASFTLAQLPGFLELIVEYFRRCVMEIFGILEEYEIGTIGQKTLLGPEEEGEKEQEGEKEKGIEEGDGEKPTESKEATAESKEDYPNQSEPEPRPQQASKYDKFPIKILHKEDLIEDMTEQLAHVTEFTSGLLHWQVGGGDSTAHIQTHFERRGEQPDRTEGERDECAILNEEQETDSRTEEKGNRITATIDDILCARLEALSEGHPTHSAPTYPFRLHQGGGHKHITLLEDEPRCLNEAPLSTASPWQDSLAKRCLCVSNILRSLSFIPGNDSDMSRHPGLVLILGRLLLLHHQHPERKRTSPSYQREEVQERGLACSKDEWWWDCLTILREDTLVTLANISGQLDLSLYPETICLPILDGLLHWMVCPSAEAQDPFPLAAPHSPLTPQRLVLECLCKLSIQDNNVDLLLATPPFSRQEKLYATLVRYVGQRKNQVYREMAVATLSNLAQGDSTSARAIAVQKSSVGNLMGFLEDGVSMAQYQQNPHSLLHMAHHPPMEPPSVNMMCRAAKALLAMAKVEENRPEFVLYEGRLLDISISSVLNPGVASIVCEVLFQFVKKL</sequence>
<evidence type="ECO:0000256" key="4">
    <source>
        <dbReference type="SAM" id="MobiDB-lite"/>
    </source>
</evidence>
<evidence type="ECO:0000313" key="6">
    <source>
        <dbReference type="Ensembl" id="ENSSTUP00000007337.1"/>
    </source>
</evidence>
<dbReference type="InterPro" id="IPR021906">
    <property type="entry name" value="BAF250/Osa"/>
</dbReference>
<dbReference type="GO" id="GO:0071565">
    <property type="term" value="C:nBAF complex"/>
    <property type="evidence" value="ECO:0007669"/>
    <property type="project" value="TreeGrafter"/>
</dbReference>
<comment type="subcellular location">
    <subcellularLocation>
        <location evidence="1">Nucleus</location>
    </subcellularLocation>
</comment>
<keyword evidence="2" id="KW-0597">Phosphoprotein</keyword>
<dbReference type="PANTHER" id="PTHR12656">
    <property type="entry name" value="BRG-1 ASSOCIATED FACTOR 250 BAF250"/>
    <property type="match status" value="1"/>
</dbReference>
<feature type="compositionally biased region" description="Low complexity" evidence="4">
    <location>
        <begin position="218"/>
        <end position="229"/>
    </location>
</feature>
<keyword evidence="3" id="KW-0539">Nucleus</keyword>
<dbReference type="Gene3D" id="1.10.150.60">
    <property type="entry name" value="ARID DNA-binding domain"/>
    <property type="match status" value="1"/>
</dbReference>
<dbReference type="Gene3D" id="1.25.10.10">
    <property type="entry name" value="Leucine-rich Repeat Variant"/>
    <property type="match status" value="1"/>
</dbReference>
<feature type="compositionally biased region" description="Polar residues" evidence="4">
    <location>
        <begin position="681"/>
        <end position="708"/>
    </location>
</feature>
<feature type="compositionally biased region" description="Polar residues" evidence="4">
    <location>
        <begin position="1"/>
        <end position="14"/>
    </location>
</feature>
<dbReference type="GO" id="GO:0005654">
    <property type="term" value="C:nucleoplasm"/>
    <property type="evidence" value="ECO:0007669"/>
    <property type="project" value="TreeGrafter"/>
</dbReference>
<dbReference type="GO" id="GO:0003677">
    <property type="term" value="F:DNA binding"/>
    <property type="evidence" value="ECO:0007669"/>
    <property type="project" value="InterPro"/>
</dbReference>
<dbReference type="InterPro" id="IPR033388">
    <property type="entry name" value="BAF250_C"/>
</dbReference>
<proteinExistence type="predicted"/>
<dbReference type="GO" id="GO:0031491">
    <property type="term" value="F:nucleosome binding"/>
    <property type="evidence" value="ECO:0007669"/>
    <property type="project" value="TreeGrafter"/>
</dbReference>
<feature type="compositionally biased region" description="Polar residues" evidence="4">
    <location>
        <begin position="397"/>
        <end position="417"/>
    </location>
</feature>
<accession>A0A673WF34</accession>
<feature type="compositionally biased region" description="Polar residues" evidence="4">
    <location>
        <begin position="171"/>
        <end position="183"/>
    </location>
</feature>
<feature type="region of interest" description="Disordered" evidence="4">
    <location>
        <begin position="676"/>
        <end position="724"/>
    </location>
</feature>
<dbReference type="InterPro" id="IPR011989">
    <property type="entry name" value="ARM-like"/>
</dbReference>
<feature type="compositionally biased region" description="Polar residues" evidence="4">
    <location>
        <begin position="36"/>
        <end position="46"/>
    </location>
</feature>
<evidence type="ECO:0000259" key="5">
    <source>
        <dbReference type="PROSITE" id="PS51011"/>
    </source>
</evidence>
<dbReference type="SMART" id="SM01014">
    <property type="entry name" value="ARID"/>
    <property type="match status" value="1"/>
</dbReference>
<dbReference type="PANTHER" id="PTHR12656:SF11">
    <property type="entry name" value="AT-RICH INTERACTIVE DOMAIN-CONTAINING PROTEIN 1B"/>
    <property type="match status" value="1"/>
</dbReference>
<feature type="compositionally biased region" description="Basic and acidic residues" evidence="4">
    <location>
        <begin position="983"/>
        <end position="999"/>
    </location>
</feature>